<dbReference type="Pfam" id="PF02627">
    <property type="entry name" value="CMD"/>
    <property type="match status" value="1"/>
</dbReference>
<dbReference type="PANTHER" id="PTHR33570:SF10">
    <property type="entry name" value="GAMMA-CARBOXYMUCONOLACTONE DECARBOXYLASE"/>
    <property type="match status" value="1"/>
</dbReference>
<organism evidence="2 3">
    <name type="scientific">Paraherbaspirillum soli</name>
    <dbReference type="NCBI Taxonomy" id="631222"/>
    <lineage>
        <taxon>Bacteria</taxon>
        <taxon>Pseudomonadati</taxon>
        <taxon>Pseudomonadota</taxon>
        <taxon>Betaproteobacteria</taxon>
        <taxon>Burkholderiales</taxon>
        <taxon>Oxalobacteraceae</taxon>
        <taxon>Paraherbaspirillum</taxon>
    </lineage>
</organism>
<reference evidence="3" key="1">
    <citation type="journal article" date="2019" name="Int. J. Syst. Evol. Microbiol.">
        <title>The Global Catalogue of Microorganisms (GCM) 10K type strain sequencing project: providing services to taxonomists for standard genome sequencing and annotation.</title>
        <authorList>
            <consortium name="The Broad Institute Genomics Platform"/>
            <consortium name="The Broad Institute Genome Sequencing Center for Infectious Disease"/>
            <person name="Wu L."/>
            <person name="Ma J."/>
        </authorList>
    </citation>
    <scope>NUCLEOTIDE SEQUENCE [LARGE SCALE GENOMIC DNA]</scope>
    <source>
        <strain evidence="3">JCM 17066</strain>
    </source>
</reference>
<dbReference type="EMBL" id="JBHSMT010000014">
    <property type="protein sequence ID" value="MFC5474422.1"/>
    <property type="molecule type" value="Genomic_DNA"/>
</dbReference>
<evidence type="ECO:0000313" key="2">
    <source>
        <dbReference type="EMBL" id="MFC5474422.1"/>
    </source>
</evidence>
<comment type="caution">
    <text evidence="2">The sequence shown here is derived from an EMBL/GenBank/DDBJ whole genome shotgun (WGS) entry which is preliminary data.</text>
</comment>
<dbReference type="InterPro" id="IPR052512">
    <property type="entry name" value="4CMD/NDH-1_regulator"/>
</dbReference>
<gene>
    <name evidence="2" type="ORF">ACFPM8_10675</name>
</gene>
<sequence length="132" mass="14197">MSNESTYRRRGLELLEQLHGGHAGAAMVAEMQDVCPAFADMTIDWAIGAIMDRPGLDLLTRELILIASCVTMGHAMPQLHAHAEAAMKVGATKEQIVETVLQLTFYAGGPAVRNSLVVLKDVFAQLEAGHGQ</sequence>
<dbReference type="PANTHER" id="PTHR33570">
    <property type="entry name" value="4-CARBOXYMUCONOLACTONE DECARBOXYLASE FAMILY PROTEIN"/>
    <property type="match status" value="1"/>
</dbReference>
<dbReference type="Proteomes" id="UP001596045">
    <property type="component" value="Unassembled WGS sequence"/>
</dbReference>
<keyword evidence="3" id="KW-1185">Reference proteome</keyword>
<feature type="domain" description="Carboxymuconolactone decarboxylase-like" evidence="1">
    <location>
        <begin position="48"/>
        <end position="120"/>
    </location>
</feature>
<evidence type="ECO:0000313" key="3">
    <source>
        <dbReference type="Proteomes" id="UP001596045"/>
    </source>
</evidence>
<proteinExistence type="predicted"/>
<dbReference type="InterPro" id="IPR029032">
    <property type="entry name" value="AhpD-like"/>
</dbReference>
<name>A0ABW0MB00_9BURK</name>
<dbReference type="RefSeq" id="WP_378997532.1">
    <property type="nucleotide sequence ID" value="NZ_JBHSMT010000014.1"/>
</dbReference>
<accession>A0ABW0MB00</accession>
<dbReference type="InterPro" id="IPR003779">
    <property type="entry name" value="CMD-like"/>
</dbReference>
<dbReference type="Gene3D" id="1.20.1290.10">
    <property type="entry name" value="AhpD-like"/>
    <property type="match status" value="1"/>
</dbReference>
<protein>
    <submittedName>
        <fullName evidence="2">Carboxymuconolactone decarboxylase family protein</fullName>
    </submittedName>
</protein>
<evidence type="ECO:0000259" key="1">
    <source>
        <dbReference type="Pfam" id="PF02627"/>
    </source>
</evidence>
<dbReference type="SUPFAM" id="SSF69118">
    <property type="entry name" value="AhpD-like"/>
    <property type="match status" value="1"/>
</dbReference>